<dbReference type="Proteomes" id="UP000322553">
    <property type="component" value="Chromosome"/>
</dbReference>
<sequence length="238" mass="26462">MAMSVTEMSEREQPVRVAMLGGTFDPVHLGHLRAAVELGELLALERIHLIPSHLPPHREAPGVDSEDRLAMVSAGIGETPGLMADDREMRRDGPSWSLQTLQSLRHEYGEQARLIMVLGLDAFRLLPEWHRPQDLFDQAHIVVIGRPDHHWSNEASLKALISSREVDDIESLMAHSRGSVLYLELPTAMAISATEIRRRLAIGASVRYLLPEGVERYIREHGLYGCDICPAYGSAPNG</sequence>
<dbReference type="AlphaFoldDB" id="A0A1S1NZE7"/>
<organism evidence="12 13">
    <name type="scientific">Kushneria phosphatilytica</name>
    <dbReference type="NCBI Taxonomy" id="657387"/>
    <lineage>
        <taxon>Bacteria</taxon>
        <taxon>Pseudomonadati</taxon>
        <taxon>Pseudomonadota</taxon>
        <taxon>Gammaproteobacteria</taxon>
        <taxon>Oceanospirillales</taxon>
        <taxon>Halomonadaceae</taxon>
        <taxon>Kushneria</taxon>
    </lineage>
</organism>
<proteinExistence type="inferred from homology"/>
<keyword evidence="5 11" id="KW-0808">Transferase</keyword>
<dbReference type="HAMAP" id="MF_00244">
    <property type="entry name" value="NaMN_adenylyltr"/>
    <property type="match status" value="1"/>
</dbReference>
<dbReference type="CDD" id="cd02165">
    <property type="entry name" value="NMNAT"/>
    <property type="match status" value="1"/>
</dbReference>
<dbReference type="UniPathway" id="UPA00253">
    <property type="reaction ID" value="UER00332"/>
</dbReference>
<evidence type="ECO:0000313" key="12">
    <source>
        <dbReference type="EMBL" id="QEL10914.1"/>
    </source>
</evidence>
<comment type="pathway">
    <text evidence="2 11">Cofactor biosynthesis; NAD(+) biosynthesis; deamido-NAD(+) from nicotinate D-ribonucleotide: step 1/1.</text>
</comment>
<dbReference type="NCBIfam" id="TIGR00482">
    <property type="entry name" value="nicotinate (nicotinamide) nucleotide adenylyltransferase"/>
    <property type="match status" value="1"/>
</dbReference>
<dbReference type="Gene3D" id="3.40.50.620">
    <property type="entry name" value="HUPs"/>
    <property type="match status" value="1"/>
</dbReference>
<evidence type="ECO:0000256" key="11">
    <source>
        <dbReference type="HAMAP-Rule" id="MF_00244"/>
    </source>
</evidence>
<keyword evidence="9 11" id="KW-0520">NAD</keyword>
<dbReference type="PANTHER" id="PTHR39321">
    <property type="entry name" value="NICOTINATE-NUCLEOTIDE ADENYLYLTRANSFERASE-RELATED"/>
    <property type="match status" value="1"/>
</dbReference>
<dbReference type="SUPFAM" id="SSF52374">
    <property type="entry name" value="Nucleotidylyl transferase"/>
    <property type="match status" value="1"/>
</dbReference>
<evidence type="ECO:0000256" key="9">
    <source>
        <dbReference type="ARBA" id="ARBA00023027"/>
    </source>
</evidence>
<evidence type="ECO:0000256" key="2">
    <source>
        <dbReference type="ARBA" id="ARBA00005019"/>
    </source>
</evidence>
<evidence type="ECO:0000256" key="10">
    <source>
        <dbReference type="ARBA" id="ARBA00048721"/>
    </source>
</evidence>
<evidence type="ECO:0000313" key="13">
    <source>
        <dbReference type="Proteomes" id="UP000322553"/>
    </source>
</evidence>
<keyword evidence="8 11" id="KW-0067">ATP-binding</keyword>
<gene>
    <name evidence="11 12" type="primary">nadD</name>
    <name evidence="12" type="ORF">FY550_07085</name>
</gene>
<accession>A0A1S1NZE7</accession>
<dbReference type="PANTHER" id="PTHR39321:SF3">
    <property type="entry name" value="PHOSPHOPANTETHEINE ADENYLYLTRANSFERASE"/>
    <property type="match status" value="1"/>
</dbReference>
<protein>
    <recommendedName>
        <fullName evidence="11">Probable nicotinate-nucleotide adenylyltransferase</fullName>
        <ecNumber evidence="11">2.7.7.18</ecNumber>
    </recommendedName>
    <alternativeName>
        <fullName evidence="11">Deamido-NAD(+) diphosphorylase</fullName>
    </alternativeName>
    <alternativeName>
        <fullName evidence="11">Deamido-NAD(+) pyrophosphorylase</fullName>
    </alternativeName>
    <alternativeName>
        <fullName evidence="11">Nicotinate mononucleotide adenylyltransferase</fullName>
        <shortName evidence="11">NaMN adenylyltransferase</shortName>
    </alternativeName>
</protein>
<dbReference type="NCBIfam" id="TIGR00125">
    <property type="entry name" value="cyt_tran_rel"/>
    <property type="match status" value="1"/>
</dbReference>
<dbReference type="EMBL" id="CP043420">
    <property type="protein sequence ID" value="QEL10914.1"/>
    <property type="molecule type" value="Genomic_DNA"/>
</dbReference>
<comment type="similarity">
    <text evidence="3 11">Belongs to the NadD family.</text>
</comment>
<dbReference type="GO" id="GO:0005524">
    <property type="term" value="F:ATP binding"/>
    <property type="evidence" value="ECO:0007669"/>
    <property type="project" value="UniProtKB-KW"/>
</dbReference>
<dbReference type="InterPro" id="IPR004821">
    <property type="entry name" value="Cyt_trans-like"/>
</dbReference>
<reference evidence="12 13" key="1">
    <citation type="submission" date="2019-08" db="EMBL/GenBank/DDBJ databases">
        <title>Complete genome sequence of Kushneria sp. YCWA18, a halophilic phosphate-solubilizing bacterium isolated from Daqiao saltern in China.</title>
        <authorList>
            <person name="Du G.-X."/>
            <person name="Qu L.-Y."/>
        </authorList>
    </citation>
    <scope>NUCLEOTIDE SEQUENCE [LARGE SCALE GENOMIC DNA]</scope>
    <source>
        <strain evidence="12 13">YCWA18</strain>
    </source>
</reference>
<dbReference type="STRING" id="657387.BH688_03325"/>
<evidence type="ECO:0000256" key="8">
    <source>
        <dbReference type="ARBA" id="ARBA00022840"/>
    </source>
</evidence>
<dbReference type="Pfam" id="PF01467">
    <property type="entry name" value="CTP_transf_like"/>
    <property type="match status" value="1"/>
</dbReference>
<evidence type="ECO:0000256" key="3">
    <source>
        <dbReference type="ARBA" id="ARBA00009014"/>
    </source>
</evidence>
<dbReference type="GO" id="GO:0009435">
    <property type="term" value="P:NAD+ biosynthetic process"/>
    <property type="evidence" value="ECO:0007669"/>
    <property type="project" value="UniProtKB-UniRule"/>
</dbReference>
<dbReference type="NCBIfam" id="NF000839">
    <property type="entry name" value="PRK00071.1-1"/>
    <property type="match status" value="1"/>
</dbReference>
<dbReference type="KEGG" id="kuy:FY550_07085"/>
<evidence type="ECO:0000256" key="6">
    <source>
        <dbReference type="ARBA" id="ARBA00022695"/>
    </source>
</evidence>
<dbReference type="GO" id="GO:0004515">
    <property type="term" value="F:nicotinate-nucleotide adenylyltransferase activity"/>
    <property type="evidence" value="ECO:0007669"/>
    <property type="project" value="UniProtKB-UniRule"/>
</dbReference>
<evidence type="ECO:0000256" key="1">
    <source>
        <dbReference type="ARBA" id="ARBA00002324"/>
    </source>
</evidence>
<comment type="catalytic activity">
    <reaction evidence="10 11">
        <text>nicotinate beta-D-ribonucleotide + ATP + H(+) = deamido-NAD(+) + diphosphate</text>
        <dbReference type="Rhea" id="RHEA:22860"/>
        <dbReference type="ChEBI" id="CHEBI:15378"/>
        <dbReference type="ChEBI" id="CHEBI:30616"/>
        <dbReference type="ChEBI" id="CHEBI:33019"/>
        <dbReference type="ChEBI" id="CHEBI:57502"/>
        <dbReference type="ChEBI" id="CHEBI:58437"/>
        <dbReference type="EC" id="2.7.7.18"/>
    </reaction>
</comment>
<keyword evidence="7 11" id="KW-0547">Nucleotide-binding</keyword>
<evidence type="ECO:0000256" key="5">
    <source>
        <dbReference type="ARBA" id="ARBA00022679"/>
    </source>
</evidence>
<dbReference type="EC" id="2.7.7.18" evidence="11"/>
<comment type="function">
    <text evidence="1 11">Catalyzes the reversible adenylation of nicotinate mononucleotide (NaMN) to nicotinic acid adenine dinucleotide (NaAD).</text>
</comment>
<dbReference type="InterPro" id="IPR014729">
    <property type="entry name" value="Rossmann-like_a/b/a_fold"/>
</dbReference>
<evidence type="ECO:0000256" key="7">
    <source>
        <dbReference type="ARBA" id="ARBA00022741"/>
    </source>
</evidence>
<dbReference type="InterPro" id="IPR005248">
    <property type="entry name" value="NadD/NMNAT"/>
</dbReference>
<keyword evidence="4 11" id="KW-0662">Pyridine nucleotide biosynthesis</keyword>
<evidence type="ECO:0000256" key="4">
    <source>
        <dbReference type="ARBA" id="ARBA00022642"/>
    </source>
</evidence>
<dbReference type="OrthoDB" id="5295945at2"/>
<keyword evidence="13" id="KW-1185">Reference proteome</keyword>
<keyword evidence="6 11" id="KW-0548">Nucleotidyltransferase</keyword>
<name>A0A1S1NZE7_9GAMM</name>